<dbReference type="SMART" id="SM00939">
    <property type="entry name" value="PepX_C"/>
    <property type="match status" value="1"/>
</dbReference>
<dbReference type="SUPFAM" id="SSF53474">
    <property type="entry name" value="alpha/beta-Hydrolases"/>
    <property type="match status" value="1"/>
</dbReference>
<dbReference type="InterPro" id="IPR008979">
    <property type="entry name" value="Galactose-bd-like_sf"/>
</dbReference>
<dbReference type="InterPro" id="IPR050585">
    <property type="entry name" value="Xaa-Pro_dipeptidyl-ppase/CocE"/>
</dbReference>
<sequence length="595" mass="67573">MDTHIFPNTIWRNLTPPEEHPGFRYEGHRPGDRVELPRGHVLRPGFGSFKVDVILDIDISVTMRDGKKIYTNIYRPTRPDPERLPALIAWSPYGKCAGGTSPQNYDSMGPYRMGIPYQSLSGYETFEGPNPAEWCKRGYVVVDPDARGTCHSEGDINAWGQQEAIDIYDFIDWCSKQDWCNGSVVMFGNSWLAICQINHATRCRHPALKAIAPWEAMTDPYQQVCCRGGVSNPKDSFGKIIVQGFSGMSKAEDIWSNVGPRPLYDDYWESKRIDVEKMDIPIYLTASYSSRLHLWGSFTTFGKAKSLNKWLRVHASQEWHDLYRREAMDDLQKFYDCFAKGKLDNGWMETPQLQLSLIAMYGSIARTIKERPEAGSSFPLSRTKAVKYFLDASTMQLVAQRPVNESRALYEAHSLTGQAVFTMKFNKYTELSGFPWAKLYMSCREKDDMDINVIIRKIGISGELLEHANYPMPVPIDKIPNSNVAKFQGPNGLLRASHRVSILPREHPDEPPRYSHRFYKKITPGSRVALEIPIWPIGMVFEQGEGLALVVAGHDLRLPEVLNDDGDGEPSDLNVGRHEIHTGSQWDSFIEIPEI</sequence>
<dbReference type="NCBIfam" id="TIGR00976">
    <property type="entry name" value="CocE_NonD"/>
    <property type="match status" value="1"/>
</dbReference>
<dbReference type="Proteomes" id="UP000764110">
    <property type="component" value="Unassembled WGS sequence"/>
</dbReference>
<dbReference type="InterPro" id="IPR013736">
    <property type="entry name" value="Xaa-Pro_dipept_C"/>
</dbReference>
<dbReference type="PANTHER" id="PTHR43056:SF10">
    <property type="entry name" value="COCE_NOND FAMILY, PUTATIVE (AFU_ORTHOLOGUE AFUA_7G00600)-RELATED"/>
    <property type="match status" value="1"/>
</dbReference>
<dbReference type="Pfam" id="PF02129">
    <property type="entry name" value="Peptidase_S15"/>
    <property type="match status" value="1"/>
</dbReference>
<evidence type="ECO:0000259" key="2">
    <source>
        <dbReference type="SMART" id="SM00939"/>
    </source>
</evidence>
<dbReference type="Gene3D" id="3.40.50.1820">
    <property type="entry name" value="alpha/beta hydrolase"/>
    <property type="match status" value="1"/>
</dbReference>
<reference evidence="3 4" key="1">
    <citation type="submission" date="2020-07" db="EMBL/GenBank/DDBJ databases">
        <title>Metarhizium humberi genome.</title>
        <authorList>
            <person name="Lysoe E."/>
        </authorList>
    </citation>
    <scope>NUCLEOTIDE SEQUENCE [LARGE SCALE GENOMIC DNA]</scope>
    <source>
        <strain evidence="3 4">ESALQ1638</strain>
    </source>
</reference>
<dbReference type="InterPro" id="IPR005674">
    <property type="entry name" value="CocE/Ser_esterase"/>
</dbReference>
<evidence type="ECO:0000313" key="4">
    <source>
        <dbReference type="Proteomes" id="UP000764110"/>
    </source>
</evidence>
<keyword evidence="4" id="KW-1185">Reference proteome</keyword>
<name>A0A9P8M146_9HYPO</name>
<proteinExistence type="predicted"/>
<gene>
    <name evidence="3" type="ORF">MHUMG1_10630</name>
</gene>
<dbReference type="AlphaFoldDB" id="A0A9P8M146"/>
<dbReference type="Gene3D" id="2.60.120.260">
    <property type="entry name" value="Galactose-binding domain-like"/>
    <property type="match status" value="1"/>
</dbReference>
<dbReference type="Gene3D" id="1.10.3020.20">
    <property type="match status" value="1"/>
</dbReference>
<dbReference type="InterPro" id="IPR029058">
    <property type="entry name" value="AB_hydrolase_fold"/>
</dbReference>
<dbReference type="InterPro" id="IPR000383">
    <property type="entry name" value="Xaa-Pro-like_dom"/>
</dbReference>
<protein>
    <recommendedName>
        <fullName evidence="2">Xaa-Pro dipeptidyl-peptidase C-terminal domain-containing protein</fullName>
    </recommendedName>
</protein>
<accession>A0A9P8M146</accession>
<feature type="domain" description="Xaa-Pro dipeptidyl-peptidase C-terminal" evidence="2">
    <location>
        <begin position="332"/>
        <end position="591"/>
    </location>
</feature>
<keyword evidence="1" id="KW-0378">Hydrolase</keyword>
<dbReference type="Pfam" id="PF08530">
    <property type="entry name" value="PepX_C"/>
    <property type="match status" value="1"/>
</dbReference>
<organism evidence="3 4">
    <name type="scientific">Metarhizium humberi</name>
    <dbReference type="NCBI Taxonomy" id="2596975"/>
    <lineage>
        <taxon>Eukaryota</taxon>
        <taxon>Fungi</taxon>
        <taxon>Dikarya</taxon>
        <taxon>Ascomycota</taxon>
        <taxon>Pezizomycotina</taxon>
        <taxon>Sordariomycetes</taxon>
        <taxon>Hypocreomycetidae</taxon>
        <taxon>Hypocreales</taxon>
        <taxon>Clavicipitaceae</taxon>
        <taxon>Metarhizium</taxon>
    </lineage>
</organism>
<comment type="caution">
    <text evidence="3">The sequence shown here is derived from an EMBL/GenBank/DDBJ whole genome shotgun (WGS) entry which is preliminary data.</text>
</comment>
<dbReference type="GO" id="GO:0008239">
    <property type="term" value="F:dipeptidyl-peptidase activity"/>
    <property type="evidence" value="ECO:0007669"/>
    <property type="project" value="InterPro"/>
</dbReference>
<dbReference type="PANTHER" id="PTHR43056">
    <property type="entry name" value="PEPTIDASE S9 PROLYL OLIGOPEPTIDASE"/>
    <property type="match status" value="1"/>
</dbReference>
<dbReference type="SUPFAM" id="SSF49785">
    <property type="entry name" value="Galactose-binding domain-like"/>
    <property type="match status" value="1"/>
</dbReference>
<evidence type="ECO:0000256" key="1">
    <source>
        <dbReference type="ARBA" id="ARBA00022801"/>
    </source>
</evidence>
<dbReference type="EMBL" id="JACEFI010000079">
    <property type="protein sequence ID" value="KAH0591635.1"/>
    <property type="molecule type" value="Genomic_DNA"/>
</dbReference>
<evidence type="ECO:0000313" key="3">
    <source>
        <dbReference type="EMBL" id="KAH0591635.1"/>
    </source>
</evidence>